<name>A0ABS7CT57_9BACT</name>
<protein>
    <submittedName>
        <fullName evidence="1">Uncharacterized protein</fullName>
    </submittedName>
</protein>
<sequence length="64" mass="7044">MVPVNGMIVTMVPEGGGEAKSFTMSTPYTDEDGKTYGEVKEEHIVLQPNTTGLMKKTKLRKQTI</sequence>
<evidence type="ECO:0000313" key="2">
    <source>
        <dbReference type="Proteomes" id="UP000813018"/>
    </source>
</evidence>
<organism evidence="1 2">
    <name type="scientific">Pontibacter aydingkolensis</name>
    <dbReference type="NCBI Taxonomy" id="1911536"/>
    <lineage>
        <taxon>Bacteria</taxon>
        <taxon>Pseudomonadati</taxon>
        <taxon>Bacteroidota</taxon>
        <taxon>Cytophagia</taxon>
        <taxon>Cytophagales</taxon>
        <taxon>Hymenobacteraceae</taxon>
        <taxon>Pontibacter</taxon>
    </lineage>
</organism>
<gene>
    <name evidence="1" type="ORF">K0O23_08030</name>
</gene>
<accession>A0ABS7CT57</accession>
<dbReference type="RefSeq" id="WP_219876895.1">
    <property type="nucleotide sequence ID" value="NZ_JAHYXK010000005.1"/>
</dbReference>
<proteinExistence type="predicted"/>
<keyword evidence="2" id="KW-1185">Reference proteome</keyword>
<dbReference type="EMBL" id="JAHYXK010000005">
    <property type="protein sequence ID" value="MBW7467014.1"/>
    <property type="molecule type" value="Genomic_DNA"/>
</dbReference>
<comment type="caution">
    <text evidence="1">The sequence shown here is derived from an EMBL/GenBank/DDBJ whole genome shotgun (WGS) entry which is preliminary data.</text>
</comment>
<evidence type="ECO:0000313" key="1">
    <source>
        <dbReference type="EMBL" id="MBW7467014.1"/>
    </source>
</evidence>
<dbReference type="Proteomes" id="UP000813018">
    <property type="component" value="Unassembled WGS sequence"/>
</dbReference>
<reference evidence="1 2" key="1">
    <citation type="journal article" date="2016" name="Int. J. Syst. Evol. Microbiol.">
        <title>Pontibacter aydingkolensis sp. nov., isolated from soil of a salt lake.</title>
        <authorList>
            <person name="Osman G."/>
            <person name="Zhang T."/>
            <person name="Lou K."/>
            <person name="Gao Y."/>
            <person name="Chang W."/>
            <person name="Lin Q."/>
            <person name="Yang H.M."/>
            <person name="Huo X.D."/>
            <person name="Wang N."/>
        </authorList>
    </citation>
    <scope>NUCLEOTIDE SEQUENCE [LARGE SCALE GENOMIC DNA]</scope>
    <source>
        <strain evidence="1 2">KACC 19255</strain>
    </source>
</reference>